<dbReference type="EnsemblMetazoa" id="Aqu2.1.24719_001">
    <property type="protein sequence ID" value="Aqu2.1.24719_001"/>
    <property type="gene ID" value="Aqu2.1.24719"/>
</dbReference>
<reference evidence="2" key="1">
    <citation type="submission" date="2017-05" db="UniProtKB">
        <authorList>
            <consortium name="EnsemblMetazoa"/>
        </authorList>
    </citation>
    <scope>IDENTIFICATION</scope>
</reference>
<evidence type="ECO:0000256" key="1">
    <source>
        <dbReference type="SAM" id="MobiDB-lite"/>
    </source>
</evidence>
<evidence type="ECO:0000313" key="2">
    <source>
        <dbReference type="EnsemblMetazoa" id="Aqu2.1.24719_001"/>
    </source>
</evidence>
<dbReference type="InParanoid" id="A0A1X7UB65"/>
<dbReference type="PANTHER" id="PTHR13650:SF0">
    <property type="entry name" value="SPATACSIN"/>
    <property type="match status" value="1"/>
</dbReference>
<sequence>MLMYGSASVAEEVCHLNRWDQCSLPLNALETGLELRQLDIVSFFLRNRVVYSVSNAMIIAAIHPLEYCRMFSSNTPDGPSLLQTLSLSSFHKILVSPDLMKLCVSTKTHHIIAVDLGIYFAMFSSHYSKNFRQKLTKRTPPTQRPQDPHISQEEELERGRYGGLTRREKGTKYVRPFVSHFFVAKRCSRLMRNIDRMNLNEGYGLSLVGVSKLPKEHDKPVRPVSGDKWYMPSRGAWLAEGHVISDSALLYPHYNNRLVIAYYDKNGNGKTRNEEQEPKTTNLIVIYKASERYYSLANFSCRNWLILPTNEDKPVYLVSDSLLSVSAFLLSQEDFVAKVLMYGSVSVAEEVCHLNRWDQCSLPLNALETGLELRQLDIVSFFLRNRGLVYATNLA</sequence>
<feature type="compositionally biased region" description="Basic and acidic residues" evidence="1">
    <location>
        <begin position="146"/>
        <end position="155"/>
    </location>
</feature>
<dbReference type="AlphaFoldDB" id="A0A1X7UB65"/>
<dbReference type="GO" id="GO:0007268">
    <property type="term" value="P:chemical synaptic transmission"/>
    <property type="evidence" value="ECO:0007669"/>
    <property type="project" value="TreeGrafter"/>
</dbReference>
<dbReference type="GO" id="GO:0045202">
    <property type="term" value="C:synapse"/>
    <property type="evidence" value="ECO:0007669"/>
    <property type="project" value="TreeGrafter"/>
</dbReference>
<accession>A0A1X7UB65</accession>
<dbReference type="GO" id="GO:0008088">
    <property type="term" value="P:axo-dendritic transport"/>
    <property type="evidence" value="ECO:0007669"/>
    <property type="project" value="TreeGrafter"/>
</dbReference>
<dbReference type="InterPro" id="IPR028103">
    <property type="entry name" value="Spatacsin"/>
</dbReference>
<dbReference type="OrthoDB" id="2018754at2759"/>
<dbReference type="eggNOG" id="KOG1884">
    <property type="taxonomic scope" value="Eukaryota"/>
</dbReference>
<protein>
    <submittedName>
        <fullName evidence="2">Uncharacterized protein</fullName>
    </submittedName>
</protein>
<dbReference type="PANTHER" id="PTHR13650">
    <property type="entry name" value="SPATACSIN"/>
    <property type="match status" value="1"/>
</dbReference>
<dbReference type="GO" id="GO:0048489">
    <property type="term" value="P:synaptic vesicle transport"/>
    <property type="evidence" value="ECO:0007669"/>
    <property type="project" value="TreeGrafter"/>
</dbReference>
<name>A0A1X7UB65_AMPQE</name>
<feature type="region of interest" description="Disordered" evidence="1">
    <location>
        <begin position="136"/>
        <end position="155"/>
    </location>
</feature>
<dbReference type="GO" id="GO:0005737">
    <property type="term" value="C:cytoplasm"/>
    <property type="evidence" value="ECO:0007669"/>
    <property type="project" value="TreeGrafter"/>
</dbReference>
<proteinExistence type="predicted"/>
<organism evidence="2">
    <name type="scientific">Amphimedon queenslandica</name>
    <name type="common">Sponge</name>
    <dbReference type="NCBI Taxonomy" id="400682"/>
    <lineage>
        <taxon>Eukaryota</taxon>
        <taxon>Metazoa</taxon>
        <taxon>Porifera</taxon>
        <taxon>Demospongiae</taxon>
        <taxon>Heteroscleromorpha</taxon>
        <taxon>Haplosclerida</taxon>
        <taxon>Niphatidae</taxon>
        <taxon>Amphimedon</taxon>
    </lineage>
</organism>